<keyword evidence="2" id="KW-0812">Transmembrane</keyword>
<feature type="compositionally biased region" description="Polar residues" evidence="1">
    <location>
        <begin position="74"/>
        <end position="86"/>
    </location>
</feature>
<gene>
    <name evidence="3" type="ORF">DWV08_01365</name>
    <name evidence="4" type="ORF">DXU92_06495</name>
</gene>
<dbReference type="Proteomes" id="UP000282185">
    <property type="component" value="Unassembled WGS sequence"/>
</dbReference>
<keyword evidence="5" id="KW-1185">Reference proteome</keyword>
<organism evidence="4 6">
    <name type="scientific">Brachybacterium saurashtrense</name>
    <dbReference type="NCBI Taxonomy" id="556288"/>
    <lineage>
        <taxon>Bacteria</taxon>
        <taxon>Bacillati</taxon>
        <taxon>Actinomycetota</taxon>
        <taxon>Actinomycetes</taxon>
        <taxon>Micrococcales</taxon>
        <taxon>Dermabacteraceae</taxon>
        <taxon>Brachybacterium</taxon>
    </lineage>
</organism>
<dbReference type="Proteomes" id="UP000254236">
    <property type="component" value="Chromosome"/>
</dbReference>
<sequence length="272" mass="28194">MHTGPQYTPTPQRPAGARGSALLIGALSFAVVFLLIVSVTVGYLVLRPSRGGGGDGGATASSTSATSTEPTADGSETATGSESATPTEVEAERCWSPSTTERTSQNPSGKLRGGGLQFIPPAVYDQRAAPSGVSFANDLQGAQARVEDSWYSTMFVGTIEWQPGVEYPGAEAASQAIVSCFYSANIWGDTSGRSLEDEVTEPVTIAGLPGYRTTAVITFAEDDLERTDATELVVVVLETDQGPSVFGTETAVGVTKHEEAADAAYDSLTGIV</sequence>
<evidence type="ECO:0000256" key="1">
    <source>
        <dbReference type="SAM" id="MobiDB-lite"/>
    </source>
</evidence>
<reference evidence="3 5" key="1">
    <citation type="submission" date="2018-07" db="EMBL/GenBank/DDBJ databases">
        <title>Brachybacterium saurashtrense DSM 23186 genome sequence.</title>
        <authorList>
            <person name="Guo L."/>
        </authorList>
    </citation>
    <scope>NUCLEOTIDE SEQUENCE [LARGE SCALE GENOMIC DNA]</scope>
    <source>
        <strain evidence="3 5">DSM 23186</strain>
    </source>
</reference>
<evidence type="ECO:0008006" key="7">
    <source>
        <dbReference type="Google" id="ProtNLM"/>
    </source>
</evidence>
<dbReference type="EMBL" id="QSWH01000003">
    <property type="protein sequence ID" value="RRR23011.1"/>
    <property type="molecule type" value="Genomic_DNA"/>
</dbReference>
<dbReference type="AlphaFoldDB" id="A0A345YKE8"/>
<dbReference type="RefSeq" id="WP_115412155.1">
    <property type="nucleotide sequence ID" value="NZ_CP031356.1"/>
</dbReference>
<evidence type="ECO:0000256" key="2">
    <source>
        <dbReference type="SAM" id="Phobius"/>
    </source>
</evidence>
<accession>A0A345YKE8</accession>
<proteinExistence type="predicted"/>
<evidence type="ECO:0000313" key="4">
    <source>
        <dbReference type="EMBL" id="RRR23011.1"/>
    </source>
</evidence>
<feature type="region of interest" description="Disordered" evidence="1">
    <location>
        <begin position="50"/>
        <end position="113"/>
    </location>
</feature>
<evidence type="ECO:0000313" key="5">
    <source>
        <dbReference type="Proteomes" id="UP000254236"/>
    </source>
</evidence>
<dbReference type="KEGG" id="bsau:DWV08_01365"/>
<dbReference type="OrthoDB" id="4792721at2"/>
<keyword evidence="2" id="KW-1133">Transmembrane helix</keyword>
<feature type="compositionally biased region" description="Polar residues" evidence="1">
    <location>
        <begin position="96"/>
        <end position="108"/>
    </location>
</feature>
<feature type="transmembrane region" description="Helical" evidence="2">
    <location>
        <begin position="20"/>
        <end position="46"/>
    </location>
</feature>
<feature type="compositionally biased region" description="Low complexity" evidence="1">
    <location>
        <begin position="58"/>
        <end position="68"/>
    </location>
</feature>
<keyword evidence="2" id="KW-0472">Membrane</keyword>
<evidence type="ECO:0000313" key="3">
    <source>
        <dbReference type="EMBL" id="AXK44400.1"/>
    </source>
</evidence>
<reference evidence="4 6" key="2">
    <citation type="submission" date="2018-08" db="EMBL/GenBank/DDBJ databases">
        <title>Brachybacterium saurashtrense DSM 23186.</title>
        <authorList>
            <person name="Li Y."/>
        </authorList>
    </citation>
    <scope>NUCLEOTIDE SEQUENCE [LARGE SCALE GENOMIC DNA]</scope>
    <source>
        <strain evidence="4 6">DSM 23186</strain>
    </source>
</reference>
<name>A0A345YKE8_9MICO</name>
<protein>
    <recommendedName>
        <fullName evidence="7">Sensor domain-containing protein</fullName>
    </recommendedName>
</protein>
<dbReference type="EMBL" id="CP031356">
    <property type="protein sequence ID" value="AXK44400.1"/>
    <property type="molecule type" value="Genomic_DNA"/>
</dbReference>
<evidence type="ECO:0000313" key="6">
    <source>
        <dbReference type="Proteomes" id="UP000282185"/>
    </source>
</evidence>